<dbReference type="EMBL" id="QGGV01000007">
    <property type="protein sequence ID" value="PWK55496.1"/>
    <property type="molecule type" value="Genomic_DNA"/>
</dbReference>
<comment type="caution">
    <text evidence="3">The sequence shown here is derived from an EMBL/GenBank/DDBJ whole genome shotgun (WGS) entry which is preliminary data.</text>
</comment>
<organism evidence="3 4">
    <name type="scientific">Silicimonas algicola</name>
    <dbReference type="NCBI Taxonomy" id="1826607"/>
    <lineage>
        <taxon>Bacteria</taxon>
        <taxon>Pseudomonadati</taxon>
        <taxon>Pseudomonadota</taxon>
        <taxon>Alphaproteobacteria</taxon>
        <taxon>Rhodobacterales</taxon>
        <taxon>Paracoccaceae</taxon>
    </lineage>
</organism>
<dbReference type="AlphaFoldDB" id="A0A316G6B6"/>
<dbReference type="InterPro" id="IPR023210">
    <property type="entry name" value="NADP_OxRdtase_dom"/>
</dbReference>
<keyword evidence="4" id="KW-1185">Reference proteome</keyword>
<dbReference type="Pfam" id="PF00248">
    <property type="entry name" value="Aldo_ket_red"/>
    <property type="match status" value="1"/>
</dbReference>
<evidence type="ECO:0000313" key="3">
    <source>
        <dbReference type="EMBL" id="PWK55496.1"/>
    </source>
</evidence>
<dbReference type="GO" id="GO:0016491">
    <property type="term" value="F:oxidoreductase activity"/>
    <property type="evidence" value="ECO:0007669"/>
    <property type="project" value="UniProtKB-KW"/>
</dbReference>
<dbReference type="CDD" id="cd19076">
    <property type="entry name" value="AKR_AKR13A_13D"/>
    <property type="match status" value="1"/>
</dbReference>
<dbReference type="PANTHER" id="PTHR43625:SF40">
    <property type="entry name" value="ALDO-KETO REDUCTASE YAKC [NADP(+)]"/>
    <property type="match status" value="1"/>
</dbReference>
<dbReference type="GO" id="GO:0005737">
    <property type="term" value="C:cytoplasm"/>
    <property type="evidence" value="ECO:0007669"/>
    <property type="project" value="TreeGrafter"/>
</dbReference>
<dbReference type="OrthoDB" id="9803483at2"/>
<dbReference type="RefSeq" id="WP_109760086.1">
    <property type="nucleotide sequence ID" value="NZ_CP034588.1"/>
</dbReference>
<sequence>MRTTKLGGLEVPSIGLGCMGMSTAYGTKDDPESTRAIHRALDLGVTLLDTADVYGNGHGERLIGEALKDRRRDAIIATKVGNLGRAAKPRTVDGSPEHITAGCDASLERLGVETIDLYYLHRVDPDVPIEDSVGAMSRLVEAGKVRHIGLSEAGSDTLRRAAKVHPIAALQSEWSLWSRDVESAIVDTCRELGIGFVAYAPLGRGFLTGTIPDVDTLIPEDRRRDHPRFDPDNIAQNLPLIDALRSVAERHGATPAQVAIAWVLSRGEDVATIPGAKKVKWVEENANAADLELTDSDFADLGQAFAPGAAAGTRYPEKQMAKLGI</sequence>
<dbReference type="InterPro" id="IPR036812">
    <property type="entry name" value="NAD(P)_OxRdtase_dom_sf"/>
</dbReference>
<dbReference type="PRINTS" id="PR00069">
    <property type="entry name" value="ALDKETRDTASE"/>
</dbReference>
<keyword evidence="1" id="KW-0560">Oxidoreductase</keyword>
<accession>A0A316G6B6</accession>
<dbReference type="KEGG" id="salo:EF888_07485"/>
<evidence type="ECO:0000313" key="4">
    <source>
        <dbReference type="Proteomes" id="UP000245390"/>
    </source>
</evidence>
<dbReference type="Proteomes" id="UP000245390">
    <property type="component" value="Unassembled WGS sequence"/>
</dbReference>
<gene>
    <name evidence="3" type="ORF">C8D95_107162</name>
</gene>
<dbReference type="PANTHER" id="PTHR43625">
    <property type="entry name" value="AFLATOXIN B1 ALDEHYDE REDUCTASE"/>
    <property type="match status" value="1"/>
</dbReference>
<evidence type="ECO:0000256" key="1">
    <source>
        <dbReference type="ARBA" id="ARBA00023002"/>
    </source>
</evidence>
<name>A0A316G6B6_9RHOB</name>
<feature type="domain" description="NADP-dependent oxidoreductase" evidence="2">
    <location>
        <begin position="14"/>
        <end position="301"/>
    </location>
</feature>
<dbReference type="InterPro" id="IPR050791">
    <property type="entry name" value="Aldo-Keto_reductase"/>
</dbReference>
<evidence type="ECO:0000259" key="2">
    <source>
        <dbReference type="Pfam" id="PF00248"/>
    </source>
</evidence>
<dbReference type="InterPro" id="IPR020471">
    <property type="entry name" value="AKR"/>
</dbReference>
<protein>
    <submittedName>
        <fullName evidence="3">Aryl-alcohol dehydrogenase-like predicted oxidoreductase</fullName>
    </submittedName>
</protein>
<dbReference type="Gene3D" id="3.20.20.100">
    <property type="entry name" value="NADP-dependent oxidoreductase domain"/>
    <property type="match status" value="1"/>
</dbReference>
<dbReference type="SUPFAM" id="SSF51430">
    <property type="entry name" value="NAD(P)-linked oxidoreductase"/>
    <property type="match status" value="1"/>
</dbReference>
<reference evidence="3 4" key="1">
    <citation type="submission" date="2018-05" db="EMBL/GenBank/DDBJ databases">
        <title>Genomic Encyclopedia of Type Strains, Phase IV (KMG-IV): sequencing the most valuable type-strain genomes for metagenomic binning, comparative biology and taxonomic classification.</title>
        <authorList>
            <person name="Goeker M."/>
        </authorList>
    </citation>
    <scope>NUCLEOTIDE SEQUENCE [LARGE SCALE GENOMIC DNA]</scope>
    <source>
        <strain evidence="3 4">DSM 103371</strain>
    </source>
</reference>
<proteinExistence type="predicted"/>